<reference evidence="2 3" key="1">
    <citation type="submission" date="2017-02" db="EMBL/GenBank/DDBJ databases">
        <authorList>
            <person name="Peterson S.W."/>
        </authorList>
    </citation>
    <scope>NUCLEOTIDE SEQUENCE [LARGE SCALE GENOMIC DNA]</scope>
    <source>
        <strain evidence="2 3">DSM 21481</strain>
    </source>
</reference>
<gene>
    <name evidence="2" type="ORF">SAMN04324258_2350</name>
</gene>
<proteinExistence type="predicted"/>
<accession>A0A1T5KSK7</accession>
<name>A0A1T5KSK7_9MICO</name>
<keyword evidence="3" id="KW-1185">Reference proteome</keyword>
<organism evidence="2 3">
    <name type="scientific">Krasilnikoviella flava</name>
    <dbReference type="NCBI Taxonomy" id="526729"/>
    <lineage>
        <taxon>Bacteria</taxon>
        <taxon>Bacillati</taxon>
        <taxon>Actinomycetota</taxon>
        <taxon>Actinomycetes</taxon>
        <taxon>Micrococcales</taxon>
        <taxon>Promicromonosporaceae</taxon>
        <taxon>Krasilnikoviella</taxon>
    </lineage>
</organism>
<keyword evidence="1" id="KW-1133">Transmembrane helix</keyword>
<dbReference type="RefSeq" id="WP_079574678.1">
    <property type="nucleotide sequence ID" value="NZ_FUZQ01000004.1"/>
</dbReference>
<dbReference type="AlphaFoldDB" id="A0A1T5KSK7"/>
<evidence type="ECO:0000313" key="2">
    <source>
        <dbReference type="EMBL" id="SKC66677.1"/>
    </source>
</evidence>
<dbReference type="OrthoDB" id="1779644at2"/>
<dbReference type="EMBL" id="FUZQ01000004">
    <property type="protein sequence ID" value="SKC66677.1"/>
    <property type="molecule type" value="Genomic_DNA"/>
</dbReference>
<sequence>MTDVPGASAAHGPDDDLLEYLLIAVPAVELLAGVVASVARLVRSGVLGLVDVVLLRRAPDQASVTAHTLRDVEQLAPLAALEDPRVRLSAHDVALAAVAVEPDAAALLLLIEDRWATALAAAARAAGGRIVGGERLARVRVVAAGDVTGAAAGRRGAADLLVRGPATGLHPELAVDPAAQLRTLAELVERGVLTFDQYEAQRRRVLEG</sequence>
<protein>
    <recommendedName>
        <fullName evidence="4">Short C-terminal domain-containing protein</fullName>
    </recommendedName>
</protein>
<evidence type="ECO:0000256" key="1">
    <source>
        <dbReference type="SAM" id="Phobius"/>
    </source>
</evidence>
<evidence type="ECO:0000313" key="3">
    <source>
        <dbReference type="Proteomes" id="UP000189777"/>
    </source>
</evidence>
<evidence type="ECO:0008006" key="4">
    <source>
        <dbReference type="Google" id="ProtNLM"/>
    </source>
</evidence>
<keyword evidence="1" id="KW-0812">Transmembrane</keyword>
<dbReference type="Proteomes" id="UP000189777">
    <property type="component" value="Unassembled WGS sequence"/>
</dbReference>
<keyword evidence="1" id="KW-0472">Membrane</keyword>
<feature type="transmembrane region" description="Helical" evidence="1">
    <location>
        <begin position="20"/>
        <end position="39"/>
    </location>
</feature>